<keyword evidence="3" id="KW-0597">Phosphoprotein</keyword>
<evidence type="ECO:0000313" key="12">
    <source>
        <dbReference type="EMBL" id="VVC32687.1"/>
    </source>
</evidence>
<evidence type="ECO:0000256" key="9">
    <source>
        <dbReference type="ARBA" id="ARBA00023242"/>
    </source>
</evidence>
<keyword evidence="4 11" id="KW-0812">Transmembrane</keyword>
<dbReference type="GO" id="GO:0050613">
    <property type="term" value="F:Delta14-sterol reductase activity"/>
    <property type="evidence" value="ECO:0007669"/>
    <property type="project" value="TreeGrafter"/>
</dbReference>
<dbReference type="GO" id="GO:0003677">
    <property type="term" value="F:DNA binding"/>
    <property type="evidence" value="ECO:0007669"/>
    <property type="project" value="UniProtKB-KW"/>
</dbReference>
<feature type="transmembrane region" description="Helical" evidence="11">
    <location>
        <begin position="139"/>
        <end position="159"/>
    </location>
</feature>
<keyword evidence="6" id="KW-0238">DNA-binding</keyword>
<dbReference type="GO" id="GO:0006695">
    <property type="term" value="P:cholesterol biosynthetic process"/>
    <property type="evidence" value="ECO:0007669"/>
    <property type="project" value="TreeGrafter"/>
</dbReference>
<comment type="subcellular location">
    <subcellularLocation>
        <location evidence="1">Nucleus inner membrane</location>
        <topology evidence="1">Multi-pass membrane protein</topology>
    </subcellularLocation>
</comment>
<dbReference type="GO" id="GO:0005637">
    <property type="term" value="C:nuclear inner membrane"/>
    <property type="evidence" value="ECO:0007669"/>
    <property type="project" value="UniProtKB-SubCell"/>
</dbReference>
<dbReference type="OrthoDB" id="5326588at2759"/>
<evidence type="ECO:0000313" key="13">
    <source>
        <dbReference type="Proteomes" id="UP000325440"/>
    </source>
</evidence>
<dbReference type="Gene3D" id="1.20.120.1630">
    <property type="match status" value="1"/>
</dbReference>
<feature type="transmembrane region" description="Helical" evidence="11">
    <location>
        <begin position="359"/>
        <end position="377"/>
    </location>
</feature>
<evidence type="ECO:0000256" key="4">
    <source>
        <dbReference type="ARBA" id="ARBA00022692"/>
    </source>
</evidence>
<dbReference type="AlphaFoldDB" id="A0A5E4MP91"/>
<dbReference type="Pfam" id="PF01222">
    <property type="entry name" value="ERG4_ERG24"/>
    <property type="match status" value="1"/>
</dbReference>
<feature type="transmembrane region" description="Helical" evidence="11">
    <location>
        <begin position="414"/>
        <end position="432"/>
    </location>
</feature>
<evidence type="ECO:0000256" key="5">
    <source>
        <dbReference type="ARBA" id="ARBA00022989"/>
    </source>
</evidence>
<evidence type="ECO:0000256" key="1">
    <source>
        <dbReference type="ARBA" id="ARBA00004473"/>
    </source>
</evidence>
<comment type="similarity">
    <text evidence="2">Belongs to the ERG4/ERG24 family.</text>
</comment>
<keyword evidence="8" id="KW-0675">Receptor</keyword>
<gene>
    <name evidence="12" type="ORF">CINCED_3A022407</name>
</gene>
<dbReference type="GO" id="GO:0005789">
    <property type="term" value="C:endoplasmic reticulum membrane"/>
    <property type="evidence" value="ECO:0007669"/>
    <property type="project" value="TreeGrafter"/>
</dbReference>
<keyword evidence="9" id="KW-0539">Nucleus</keyword>
<dbReference type="PANTHER" id="PTHR21257:SF55">
    <property type="entry name" value="DELTA(14)-STEROL REDUCTASE LBR"/>
    <property type="match status" value="1"/>
</dbReference>
<feature type="transmembrane region" description="Helical" evidence="11">
    <location>
        <begin position="212"/>
        <end position="231"/>
    </location>
</feature>
<name>A0A5E4MP91_9HEMI</name>
<dbReference type="Proteomes" id="UP000325440">
    <property type="component" value="Unassembled WGS sequence"/>
</dbReference>
<dbReference type="InterPro" id="IPR001171">
    <property type="entry name" value="ERG24_DHCR-like"/>
</dbReference>
<keyword evidence="13" id="KW-1185">Reference proteome</keyword>
<evidence type="ECO:0000256" key="6">
    <source>
        <dbReference type="ARBA" id="ARBA00023125"/>
    </source>
</evidence>
<proteinExistence type="inferred from homology"/>
<protein>
    <submittedName>
        <fullName evidence="12">Ergosterol biosynthesis ERG4/ERG24</fullName>
    </submittedName>
</protein>
<feature type="transmembrane region" description="Helical" evidence="11">
    <location>
        <begin position="95"/>
        <end position="115"/>
    </location>
</feature>
<evidence type="ECO:0000256" key="10">
    <source>
        <dbReference type="SAM" id="MobiDB-lite"/>
    </source>
</evidence>
<dbReference type="EMBL" id="CABPRJ010000958">
    <property type="protein sequence ID" value="VVC32687.1"/>
    <property type="molecule type" value="Genomic_DNA"/>
</dbReference>
<evidence type="ECO:0000256" key="7">
    <source>
        <dbReference type="ARBA" id="ARBA00023136"/>
    </source>
</evidence>
<sequence>MPYVVLTKYDTEEKEKLVTKRKKSVKPIDTKLRKSPTPVSEMVNQRISPSVERESNVSAVSRSFYDSESDDNNPQFELNHKNITYHEENQFGGTLGNFILSMSLPILIVLAQIGLKAKGNLIPFPQGYLRLTNYYDQNVFIWSAAIVFIQLLISVVPLAKKTQGLQNIMNGLQYYRFSGIINLIIGVLIVAVMDYYKCPINFIIEIVTKKTVPYIVASVLYALLISIVLYLKTKFSNKVDECNSLNIVQKLFIGTTINPTLGPINIKLALYRYSALMTILYNSLIIMDNLKHPNNIYLNYVAGCQILFSVDKLAFENNLLSSFYLQNEKVGYWTILQQFVQPAIHILPIQILISNKLPVNYYILTISGITFLFGLICQRYSNLIKYHFVLKTNAHLSTGGIEVVRRGLWSYIRYPQYLGVIVLHLALILPIIEPNVASLKSSWPILFYPLYYIVTLSHRSTRISNYCRLKYGYSWDYKCIAKWNILPNIF</sequence>
<evidence type="ECO:0000256" key="11">
    <source>
        <dbReference type="SAM" id="Phobius"/>
    </source>
</evidence>
<feature type="region of interest" description="Disordered" evidence="10">
    <location>
        <begin position="22"/>
        <end position="47"/>
    </location>
</feature>
<accession>A0A5E4MP91</accession>
<evidence type="ECO:0000256" key="3">
    <source>
        <dbReference type="ARBA" id="ARBA00022553"/>
    </source>
</evidence>
<evidence type="ECO:0000256" key="2">
    <source>
        <dbReference type="ARBA" id="ARBA00005402"/>
    </source>
</evidence>
<keyword evidence="5 11" id="KW-1133">Transmembrane helix</keyword>
<feature type="transmembrane region" description="Helical" evidence="11">
    <location>
        <begin position="171"/>
        <end position="192"/>
    </location>
</feature>
<keyword evidence="7 11" id="KW-0472">Membrane</keyword>
<dbReference type="PANTHER" id="PTHR21257">
    <property type="entry name" value="DELTA(14)-STEROL REDUCTASE"/>
    <property type="match status" value="1"/>
</dbReference>
<evidence type="ECO:0000256" key="8">
    <source>
        <dbReference type="ARBA" id="ARBA00023170"/>
    </source>
</evidence>
<feature type="transmembrane region" description="Helical" evidence="11">
    <location>
        <begin position="438"/>
        <end position="454"/>
    </location>
</feature>
<reference evidence="12 13" key="1">
    <citation type="submission" date="2019-08" db="EMBL/GenBank/DDBJ databases">
        <authorList>
            <person name="Alioto T."/>
            <person name="Alioto T."/>
            <person name="Gomez Garrido J."/>
        </authorList>
    </citation>
    <scope>NUCLEOTIDE SEQUENCE [LARGE SCALE GENOMIC DNA]</scope>
</reference>
<organism evidence="12 13">
    <name type="scientific">Cinara cedri</name>
    <dbReference type="NCBI Taxonomy" id="506608"/>
    <lineage>
        <taxon>Eukaryota</taxon>
        <taxon>Metazoa</taxon>
        <taxon>Ecdysozoa</taxon>
        <taxon>Arthropoda</taxon>
        <taxon>Hexapoda</taxon>
        <taxon>Insecta</taxon>
        <taxon>Pterygota</taxon>
        <taxon>Neoptera</taxon>
        <taxon>Paraneoptera</taxon>
        <taxon>Hemiptera</taxon>
        <taxon>Sternorrhyncha</taxon>
        <taxon>Aphidomorpha</taxon>
        <taxon>Aphidoidea</taxon>
        <taxon>Aphididae</taxon>
        <taxon>Lachninae</taxon>
        <taxon>Cinara</taxon>
    </lineage>
</organism>